<reference evidence="4" key="1">
    <citation type="submission" date="2017-09" db="EMBL/GenBank/DDBJ databases">
        <title>Depth-based differentiation of microbial function through sediment-hosted aquifers and enrichment of novel symbionts in the deep terrestrial subsurface.</title>
        <authorList>
            <person name="Probst A.J."/>
            <person name="Ladd B."/>
            <person name="Jarett J.K."/>
            <person name="Geller-Mcgrath D.E."/>
            <person name="Sieber C.M.K."/>
            <person name="Emerson J.B."/>
            <person name="Anantharaman K."/>
            <person name="Thomas B.C."/>
            <person name="Malmstrom R."/>
            <person name="Stieglmeier M."/>
            <person name="Klingl A."/>
            <person name="Woyke T."/>
            <person name="Ryan C.M."/>
            <person name="Banfield J.F."/>
        </authorList>
    </citation>
    <scope>NUCLEOTIDE SEQUENCE [LARGE SCALE GENOMIC DNA]</scope>
</reference>
<name>A0A2H0XC73_UNCKA</name>
<dbReference type="PANTHER" id="PTHR32319:SF0">
    <property type="entry name" value="BACTERIAL HEMOLYSIN-LIKE PROTEIN"/>
    <property type="match status" value="1"/>
</dbReference>
<dbReference type="InterPro" id="IPR002877">
    <property type="entry name" value="RNA_MeTrfase_FtsJ_dom"/>
</dbReference>
<dbReference type="GO" id="GO:0003723">
    <property type="term" value="F:RNA binding"/>
    <property type="evidence" value="ECO:0007669"/>
    <property type="project" value="UniProtKB-KW"/>
</dbReference>
<dbReference type="GO" id="GO:0032259">
    <property type="term" value="P:methylation"/>
    <property type="evidence" value="ECO:0007669"/>
    <property type="project" value="UniProtKB-KW"/>
</dbReference>
<accession>A0A2H0XC73</accession>
<organism evidence="3 4">
    <name type="scientific">candidate division WWE3 bacterium CG08_land_8_20_14_0_20_41_10</name>
    <dbReference type="NCBI Taxonomy" id="1975085"/>
    <lineage>
        <taxon>Bacteria</taxon>
        <taxon>Katanobacteria</taxon>
    </lineage>
</organism>
<comment type="caution">
    <text evidence="3">The sequence shown here is derived from an EMBL/GenBank/DDBJ whole genome shotgun (WGS) entry which is preliminary data.</text>
</comment>
<proteinExistence type="predicted"/>
<dbReference type="PANTHER" id="PTHR32319">
    <property type="entry name" value="BACTERIAL HEMOLYSIN-LIKE PROTEIN"/>
    <property type="match status" value="1"/>
</dbReference>
<protein>
    <submittedName>
        <fullName evidence="3">TlyA family rRNA (Cytidine-2'-O)-methyltransferase</fullName>
    </submittedName>
</protein>
<sequence length="189" mass="21334">MKHRRYASRAGEKLEFALKSFNFDVNGLVCADFGSSTGGFVDCLLQHRASKVYAVETGYGLLDWKLRNDERVVVMEKTNAVYMELPEKVDLITIDAGWTKQSVILPSAYRNLKDGGRVISLVKLSFEVGKEGRQVKDNDSEQILKRVTLDAVNAEFQVVDRIKSPILGAKGKNIEYLYLLQKLDAYHDL</sequence>
<evidence type="ECO:0000256" key="1">
    <source>
        <dbReference type="ARBA" id="ARBA00022884"/>
    </source>
</evidence>
<keyword evidence="1" id="KW-0694">RNA-binding</keyword>
<dbReference type="EMBL" id="PEYU01000032">
    <property type="protein sequence ID" value="PIS22461.1"/>
    <property type="molecule type" value="Genomic_DNA"/>
</dbReference>
<keyword evidence="3" id="KW-0808">Transferase</keyword>
<dbReference type="SUPFAM" id="SSF53335">
    <property type="entry name" value="S-adenosyl-L-methionine-dependent methyltransferases"/>
    <property type="match status" value="1"/>
</dbReference>
<evidence type="ECO:0000259" key="2">
    <source>
        <dbReference type="Pfam" id="PF01728"/>
    </source>
</evidence>
<dbReference type="InterPro" id="IPR047048">
    <property type="entry name" value="TlyA"/>
</dbReference>
<dbReference type="GO" id="GO:0008168">
    <property type="term" value="F:methyltransferase activity"/>
    <property type="evidence" value="ECO:0007669"/>
    <property type="project" value="UniProtKB-KW"/>
</dbReference>
<dbReference type="Pfam" id="PF01728">
    <property type="entry name" value="FtsJ"/>
    <property type="match status" value="1"/>
</dbReference>
<dbReference type="InterPro" id="IPR029063">
    <property type="entry name" value="SAM-dependent_MTases_sf"/>
</dbReference>
<evidence type="ECO:0000313" key="4">
    <source>
        <dbReference type="Proteomes" id="UP000231252"/>
    </source>
</evidence>
<evidence type="ECO:0000313" key="3">
    <source>
        <dbReference type="EMBL" id="PIS22461.1"/>
    </source>
</evidence>
<dbReference type="Proteomes" id="UP000231252">
    <property type="component" value="Unassembled WGS sequence"/>
</dbReference>
<gene>
    <name evidence="3" type="ORF">COT50_01785</name>
</gene>
<dbReference type="Gene3D" id="3.40.50.150">
    <property type="entry name" value="Vaccinia Virus protein VP39"/>
    <property type="match status" value="1"/>
</dbReference>
<feature type="domain" description="Ribosomal RNA methyltransferase FtsJ" evidence="2">
    <location>
        <begin position="6"/>
        <end position="180"/>
    </location>
</feature>
<keyword evidence="3" id="KW-0489">Methyltransferase</keyword>
<dbReference type="AlphaFoldDB" id="A0A2H0XC73"/>